<evidence type="ECO:0000256" key="5">
    <source>
        <dbReference type="ARBA" id="ARBA00022747"/>
    </source>
</evidence>
<keyword evidence="4" id="KW-0949">S-adenosyl-L-methionine</keyword>
<comment type="similarity">
    <text evidence="1">Belongs to the N(4)/N(6)-methyltransferase family.</text>
</comment>
<dbReference type="REBASE" id="266499">
    <property type="entry name" value="M.Mst26271ORF1210P"/>
</dbReference>
<dbReference type="AlphaFoldDB" id="A0A9X7J6K2"/>
<dbReference type="EMBL" id="PVXL01000006">
    <property type="protein sequence ID" value="PRR77624.1"/>
    <property type="molecule type" value="Genomic_DNA"/>
</dbReference>
<dbReference type="InterPro" id="IPR002052">
    <property type="entry name" value="DNA_methylase_N6_adenine_CS"/>
</dbReference>
<dbReference type="Proteomes" id="UP000239430">
    <property type="component" value="Unassembled WGS sequence"/>
</dbReference>
<dbReference type="Gene3D" id="3.40.50.150">
    <property type="entry name" value="Vaccinia Virus protein VP39"/>
    <property type="match status" value="1"/>
</dbReference>
<dbReference type="InterPro" id="IPR029063">
    <property type="entry name" value="SAM-dependent_MTases_sf"/>
</dbReference>
<evidence type="ECO:0000313" key="8">
    <source>
        <dbReference type="Proteomes" id="UP000239430"/>
    </source>
</evidence>
<protein>
    <submittedName>
        <fullName evidence="7">DNA adenine methyltransferase YhdJ</fullName>
        <ecNumber evidence="7">2.1.1.72</ecNumber>
    </submittedName>
</protein>
<keyword evidence="5" id="KW-0680">Restriction system</keyword>
<dbReference type="GO" id="GO:0005737">
    <property type="term" value="C:cytoplasm"/>
    <property type="evidence" value="ECO:0007669"/>
    <property type="project" value="TreeGrafter"/>
</dbReference>
<dbReference type="GO" id="GO:0009007">
    <property type="term" value="F:site-specific DNA-methyltransferase (adenine-specific) activity"/>
    <property type="evidence" value="ECO:0007669"/>
    <property type="project" value="UniProtKB-EC"/>
</dbReference>
<evidence type="ECO:0000259" key="6">
    <source>
        <dbReference type="Pfam" id="PF01555"/>
    </source>
</evidence>
<sequence length="631" mass="72581">MPALNEHQRRHIIELLEQGADLPADYKNLLFPPERQEYELVYAGKEREEDILTETMAVPLQPVKTFFTNGHNDDWCNMLIFGDNLQAMKSLLRWKETGRLANADNSPGVRLIYIDPPFATRQEYRSTQEERAYQDKLIGARFIEFLRKRLVLMKHLLADNGSIYVHLDEKKSHYIKVIMDEIFGEGRFQREIIWRIGWLSGFKTQAKNWIRNHDVLFFYTKSDDFIFNKIYLPYPEGYTRRDGSPPEGAGYPVEDTWNCYELDHLDSIQIMSFSGEKTGFPTQKNENLLERIIRASSNPGDIVLDAFAGSGTTLAVAEKLGRRWIGIDCGKLAIYTIQKRLLTLKKEIGNRGDPITPKPFILYNAGLYDFSQLKRLPWEEWRFFALHLFQCRDEPHIVGGVQLDGYLGADDVLVFNHLLGGGAVLDHGFIDDLHEQIGSRLGSRFFIIAPAASVTFLEDYIDRGQTRYYILRIPYSIINELHNRNFHAITQPLNENQVNETVEAVGFDFIRLPEVHCEYLVRAGEGDQVSEAIIRILTFKSKAMVKGASQKGNRETLSMVMVDYDYDGEVFALDAVFYADKIERDGWEVRMPLASLGDRVMIIYVDIYGNEYREIKIPGDFHPPACGGRGR</sequence>
<evidence type="ECO:0000256" key="4">
    <source>
        <dbReference type="ARBA" id="ARBA00022691"/>
    </source>
</evidence>
<reference evidence="7 8" key="1">
    <citation type="submission" date="2018-03" db="EMBL/GenBank/DDBJ databases">
        <title>Genome sequence of Moorella stamsii DSM 26217.</title>
        <authorList>
            <person name="Poehlein A."/>
            <person name="Daniel R."/>
        </authorList>
    </citation>
    <scope>NUCLEOTIDE SEQUENCE [LARGE SCALE GENOMIC DNA]</scope>
    <source>
        <strain evidence="8">DSM 26217</strain>
    </source>
</reference>
<dbReference type="PANTHER" id="PTHR13370">
    <property type="entry name" value="RNA METHYLASE-RELATED"/>
    <property type="match status" value="1"/>
</dbReference>
<keyword evidence="3 7" id="KW-0808">Transferase</keyword>
<evidence type="ECO:0000256" key="1">
    <source>
        <dbReference type="ARBA" id="ARBA00006594"/>
    </source>
</evidence>
<feature type="domain" description="DNA methylase N-4/N-6" evidence="6">
    <location>
        <begin position="109"/>
        <end position="338"/>
    </location>
</feature>
<evidence type="ECO:0000256" key="3">
    <source>
        <dbReference type="ARBA" id="ARBA00022679"/>
    </source>
</evidence>
<keyword evidence="8" id="KW-1185">Reference proteome</keyword>
<keyword evidence="2 7" id="KW-0489">Methyltransferase</keyword>
<evidence type="ECO:0000313" key="7">
    <source>
        <dbReference type="EMBL" id="PRR77624.1"/>
    </source>
</evidence>
<dbReference type="EC" id="2.1.1.72" evidence="7"/>
<dbReference type="GO" id="GO:0003677">
    <property type="term" value="F:DNA binding"/>
    <property type="evidence" value="ECO:0007669"/>
    <property type="project" value="InterPro"/>
</dbReference>
<gene>
    <name evidence="7" type="primary">yhdJ</name>
    <name evidence="7" type="ORF">MOST_01210</name>
</gene>
<proteinExistence type="inferred from homology"/>
<dbReference type="RefSeq" id="WP_054937580.1">
    <property type="nucleotide sequence ID" value="NZ_PVXL01000006.1"/>
</dbReference>
<dbReference type="PRINTS" id="PR00506">
    <property type="entry name" value="D21N6MTFRASE"/>
</dbReference>
<dbReference type="GO" id="GO:0032259">
    <property type="term" value="P:methylation"/>
    <property type="evidence" value="ECO:0007669"/>
    <property type="project" value="UniProtKB-KW"/>
</dbReference>
<dbReference type="Pfam" id="PF01555">
    <property type="entry name" value="N6_N4_Mtase"/>
    <property type="match status" value="1"/>
</dbReference>
<organism evidence="7 8">
    <name type="scientific">Neomoorella stamsii</name>
    <dbReference type="NCBI Taxonomy" id="1266720"/>
    <lineage>
        <taxon>Bacteria</taxon>
        <taxon>Bacillati</taxon>
        <taxon>Bacillota</taxon>
        <taxon>Clostridia</taxon>
        <taxon>Neomoorellales</taxon>
        <taxon>Neomoorellaceae</taxon>
        <taxon>Neomoorella</taxon>
    </lineage>
</organism>
<accession>A0A9X7J6K2</accession>
<dbReference type="GO" id="GO:0008170">
    <property type="term" value="F:N-methyltransferase activity"/>
    <property type="evidence" value="ECO:0007669"/>
    <property type="project" value="InterPro"/>
</dbReference>
<dbReference type="PANTHER" id="PTHR13370:SF24">
    <property type="entry name" value="TYPE III RESTRICTION-MODIFICATION ENZYME STYLTI MOD SUBUNIT"/>
    <property type="match status" value="1"/>
</dbReference>
<dbReference type="InterPro" id="IPR002941">
    <property type="entry name" value="DNA_methylase_N4/N6"/>
</dbReference>
<evidence type="ECO:0000256" key="2">
    <source>
        <dbReference type="ARBA" id="ARBA00022603"/>
    </source>
</evidence>
<dbReference type="SUPFAM" id="SSF53335">
    <property type="entry name" value="S-adenosyl-L-methionine-dependent methyltransferases"/>
    <property type="match status" value="1"/>
</dbReference>
<comment type="caution">
    <text evidence="7">The sequence shown here is derived from an EMBL/GenBank/DDBJ whole genome shotgun (WGS) entry which is preliminary data.</text>
</comment>
<name>A0A9X7J6K2_9FIRM</name>
<dbReference type="PROSITE" id="PS00092">
    <property type="entry name" value="N6_MTASE"/>
    <property type="match status" value="1"/>
</dbReference>
<dbReference type="InterPro" id="IPR002295">
    <property type="entry name" value="N4/N6-MTase_EcoPI_Mod-like"/>
</dbReference>
<dbReference type="GO" id="GO:0009307">
    <property type="term" value="P:DNA restriction-modification system"/>
    <property type="evidence" value="ECO:0007669"/>
    <property type="project" value="UniProtKB-KW"/>
</dbReference>